<feature type="active site" description="Nucleophile" evidence="1">
    <location>
        <position position="12"/>
    </location>
</feature>
<evidence type="ECO:0000313" key="4">
    <source>
        <dbReference type="EMBL" id="MUU76985.1"/>
    </source>
</evidence>
<keyword evidence="2" id="KW-0676">Redox-active center</keyword>
<dbReference type="Proteomes" id="UP000478208">
    <property type="component" value="Unassembled WGS sequence"/>
</dbReference>
<keyword evidence="5" id="KW-1185">Reference proteome</keyword>
<dbReference type="PIRSF" id="PIRSF037031">
    <property type="entry name" value="Redox_disulphide_2"/>
    <property type="match status" value="1"/>
</dbReference>
<reference evidence="4 5" key="1">
    <citation type="submission" date="2019-12" db="EMBL/GenBank/DDBJ databases">
        <authorList>
            <person name="Li J."/>
        </authorList>
    </citation>
    <scope>NUCLEOTIDE SEQUENCE [LARGE SCALE GENOMIC DNA]</scope>
    <source>
        <strain evidence="4 5">HL2-2</strain>
    </source>
</reference>
<comment type="caution">
    <text evidence="4">The sequence shown here is derived from an EMBL/GenBank/DDBJ whole genome shotgun (WGS) entry which is preliminary data.</text>
</comment>
<feature type="disulfide bond" description="Redox-active" evidence="2">
    <location>
        <begin position="12"/>
        <end position="15"/>
    </location>
</feature>
<name>A0A6L6U4I1_9FLAO</name>
<dbReference type="SUPFAM" id="SSF52833">
    <property type="entry name" value="Thioredoxin-like"/>
    <property type="match status" value="1"/>
</dbReference>
<sequence length="78" mass="8492">MSKVIKILGTGCPKCKSMTGIVSDVIKENNIDATIEKVEDIMEIMKFNVMSTPALVIDDVITIKGRIPSKSEVLALLN</sequence>
<accession>A0A6L6U4I1</accession>
<dbReference type="RefSeq" id="WP_157361431.1">
    <property type="nucleotide sequence ID" value="NZ_WOWS01000001.1"/>
</dbReference>
<dbReference type="PANTHER" id="PTHR36450">
    <property type="entry name" value="THIOREDOXIN"/>
    <property type="match status" value="1"/>
</dbReference>
<feature type="active site" description="Nucleophile" evidence="1">
    <location>
        <position position="15"/>
    </location>
</feature>
<dbReference type="Pfam" id="PF13192">
    <property type="entry name" value="Thioredoxin_3"/>
    <property type="match status" value="1"/>
</dbReference>
<dbReference type="NCBIfam" id="TIGR00412">
    <property type="entry name" value="redox_disulf_2"/>
    <property type="match status" value="1"/>
</dbReference>
<dbReference type="AlphaFoldDB" id="A0A6L6U4I1"/>
<evidence type="ECO:0000313" key="5">
    <source>
        <dbReference type="Proteomes" id="UP000478208"/>
    </source>
</evidence>
<protein>
    <submittedName>
        <fullName evidence="4">Thioredoxin family protein</fullName>
    </submittedName>
</protein>
<evidence type="ECO:0000256" key="2">
    <source>
        <dbReference type="PIRSR" id="PIRSR037031-51"/>
    </source>
</evidence>
<dbReference type="PANTHER" id="PTHR36450:SF1">
    <property type="entry name" value="THIOREDOXIN"/>
    <property type="match status" value="1"/>
</dbReference>
<proteinExistence type="predicted"/>
<organism evidence="4 5">
    <name type="scientific">Winogradskyella endarachnes</name>
    <dbReference type="NCBI Taxonomy" id="2681965"/>
    <lineage>
        <taxon>Bacteria</taxon>
        <taxon>Pseudomonadati</taxon>
        <taxon>Bacteroidota</taxon>
        <taxon>Flavobacteriia</taxon>
        <taxon>Flavobacteriales</taxon>
        <taxon>Flavobacteriaceae</taxon>
        <taxon>Winogradskyella</taxon>
    </lineage>
</organism>
<keyword evidence="2" id="KW-1015">Disulfide bond</keyword>
<evidence type="ECO:0000259" key="3">
    <source>
        <dbReference type="Pfam" id="PF13192"/>
    </source>
</evidence>
<evidence type="ECO:0000256" key="1">
    <source>
        <dbReference type="PIRSR" id="PIRSR037031-50"/>
    </source>
</evidence>
<gene>
    <name evidence="4" type="ORF">GN138_00875</name>
</gene>
<dbReference type="InterPro" id="IPR012336">
    <property type="entry name" value="Thioredoxin-like_fold"/>
</dbReference>
<dbReference type="InterPro" id="IPR005243">
    <property type="entry name" value="THIRX-like_proc"/>
</dbReference>
<dbReference type="Gene3D" id="3.40.30.10">
    <property type="entry name" value="Glutaredoxin"/>
    <property type="match status" value="1"/>
</dbReference>
<feature type="domain" description="Thioredoxin-like fold" evidence="3">
    <location>
        <begin position="5"/>
        <end position="77"/>
    </location>
</feature>
<dbReference type="EMBL" id="WOWS01000001">
    <property type="protein sequence ID" value="MUU76985.1"/>
    <property type="molecule type" value="Genomic_DNA"/>
</dbReference>
<dbReference type="InterPro" id="IPR036249">
    <property type="entry name" value="Thioredoxin-like_sf"/>
</dbReference>